<name>A0ABT0E320_9GAMM</name>
<dbReference type="EMBL" id="JALKII010000001">
    <property type="protein sequence ID" value="MCK0536200.1"/>
    <property type="molecule type" value="Genomic_DNA"/>
</dbReference>
<dbReference type="InterPro" id="IPR002123">
    <property type="entry name" value="Plipid/glycerol_acylTrfase"/>
</dbReference>
<gene>
    <name evidence="6" type="ORF">MU846_00565</name>
</gene>
<evidence type="ECO:0000259" key="5">
    <source>
        <dbReference type="SMART" id="SM00563"/>
    </source>
</evidence>
<evidence type="ECO:0000313" key="7">
    <source>
        <dbReference type="Proteomes" id="UP001165524"/>
    </source>
</evidence>
<dbReference type="GO" id="GO:0016746">
    <property type="term" value="F:acyltransferase activity"/>
    <property type="evidence" value="ECO:0007669"/>
    <property type="project" value="UniProtKB-KW"/>
</dbReference>
<dbReference type="SMART" id="SM00563">
    <property type="entry name" value="PlsC"/>
    <property type="match status" value="1"/>
</dbReference>
<dbReference type="RefSeq" id="WP_246947193.1">
    <property type="nucleotide sequence ID" value="NZ_JALKII010000001.1"/>
</dbReference>
<keyword evidence="3 6" id="KW-0012">Acyltransferase</keyword>
<protein>
    <submittedName>
        <fullName evidence="6">Lysophospholipid acyltransferase family protein</fullName>
    </submittedName>
</protein>
<dbReference type="CDD" id="cd07988">
    <property type="entry name" value="LPLAT_ABO13168-like"/>
    <property type="match status" value="1"/>
</dbReference>
<keyword evidence="2" id="KW-0808">Transferase</keyword>
<organism evidence="6 7">
    <name type="scientific">Alcanivorax quisquiliarum</name>
    <dbReference type="NCBI Taxonomy" id="2933565"/>
    <lineage>
        <taxon>Bacteria</taxon>
        <taxon>Pseudomonadati</taxon>
        <taxon>Pseudomonadota</taxon>
        <taxon>Gammaproteobacteria</taxon>
        <taxon>Oceanospirillales</taxon>
        <taxon>Alcanivoracaceae</taxon>
        <taxon>Alcanivorax</taxon>
    </lineage>
</organism>
<accession>A0ABT0E320</accession>
<sequence>MQDNLVPRRGNRFSQLLGLLLLRLLRWRIVGTLPNIPKAVVIGAPHSSNWDGLVAAGVVLTLRVRIGLMAKDSLFRWPVAGLFRWLGGIPIDRHSGSGGVVAQSVARFQEREQLFLGVAPEGTRTAASQWRTGFWQIARQAGVPIIVVVLDYGRRELRIAETLQPGDDLDTDMQRILAHYRDAVPRRPERLSAPLAALQGQPPGKRETAPAPADPPFQKRE</sequence>
<evidence type="ECO:0000256" key="4">
    <source>
        <dbReference type="SAM" id="MobiDB-lite"/>
    </source>
</evidence>
<dbReference type="Pfam" id="PF01553">
    <property type="entry name" value="Acyltransferase"/>
    <property type="match status" value="1"/>
</dbReference>
<dbReference type="Proteomes" id="UP001165524">
    <property type="component" value="Unassembled WGS sequence"/>
</dbReference>
<dbReference type="SUPFAM" id="SSF69593">
    <property type="entry name" value="Glycerol-3-phosphate (1)-acyltransferase"/>
    <property type="match status" value="1"/>
</dbReference>
<dbReference type="PANTHER" id="PTHR10434:SF9">
    <property type="entry name" value="PHOSPHOLIPID_GLYCEROL ACYLTRANSFERASE DOMAIN-CONTAINING PROTEIN"/>
    <property type="match status" value="1"/>
</dbReference>
<evidence type="ECO:0000313" key="6">
    <source>
        <dbReference type="EMBL" id="MCK0536200.1"/>
    </source>
</evidence>
<dbReference type="PANTHER" id="PTHR10434">
    <property type="entry name" value="1-ACYL-SN-GLYCEROL-3-PHOSPHATE ACYLTRANSFERASE"/>
    <property type="match status" value="1"/>
</dbReference>
<evidence type="ECO:0000256" key="1">
    <source>
        <dbReference type="ARBA" id="ARBA00005189"/>
    </source>
</evidence>
<reference evidence="6" key="1">
    <citation type="submission" date="2022-04" db="EMBL/GenBank/DDBJ databases">
        <title>Alcanivorax sp. CY1518 draft genome sequence.</title>
        <authorList>
            <person name="Zhao G."/>
            <person name="An M."/>
        </authorList>
    </citation>
    <scope>NUCLEOTIDE SEQUENCE</scope>
    <source>
        <strain evidence="6">CY1518</strain>
    </source>
</reference>
<proteinExistence type="predicted"/>
<evidence type="ECO:0000256" key="2">
    <source>
        <dbReference type="ARBA" id="ARBA00022679"/>
    </source>
</evidence>
<comment type="pathway">
    <text evidence="1">Lipid metabolism.</text>
</comment>
<keyword evidence="7" id="KW-1185">Reference proteome</keyword>
<feature type="region of interest" description="Disordered" evidence="4">
    <location>
        <begin position="187"/>
        <end position="221"/>
    </location>
</feature>
<evidence type="ECO:0000256" key="3">
    <source>
        <dbReference type="ARBA" id="ARBA00023315"/>
    </source>
</evidence>
<feature type="domain" description="Phospholipid/glycerol acyltransferase" evidence="5">
    <location>
        <begin position="40"/>
        <end position="153"/>
    </location>
</feature>
<comment type="caution">
    <text evidence="6">The sequence shown here is derived from an EMBL/GenBank/DDBJ whole genome shotgun (WGS) entry which is preliminary data.</text>
</comment>